<protein>
    <submittedName>
        <fullName evidence="2">Uncharacterized protein</fullName>
    </submittedName>
</protein>
<dbReference type="Proteomes" id="UP000198528">
    <property type="component" value="Unassembled WGS sequence"/>
</dbReference>
<proteinExistence type="predicted"/>
<evidence type="ECO:0000313" key="2">
    <source>
        <dbReference type="EMBL" id="SDC04469.1"/>
    </source>
</evidence>
<sequence length="191" mass="19131">MAESHINECDVEKCLRKMVATKTGRASLAAATGLAEAALAAAVLSPLGAADALFGGSLAGRAAAMACLSPAAAVWACAVILTWHMGREASRTCTAIMVAPATLFAFLALSAGDALAHLATAGAMPTAGALTTFALAPLVGPLAIRLSLLVRAAVMQSEPWVEAHRDDMDGMYGRGAGSANAAAPANRGMLA</sequence>
<feature type="transmembrane region" description="Helical" evidence="1">
    <location>
        <begin position="26"/>
        <end position="50"/>
    </location>
</feature>
<evidence type="ECO:0000256" key="1">
    <source>
        <dbReference type="SAM" id="Phobius"/>
    </source>
</evidence>
<evidence type="ECO:0000313" key="3">
    <source>
        <dbReference type="Proteomes" id="UP000198528"/>
    </source>
</evidence>
<gene>
    <name evidence="2" type="ORF">SAMN04487824_102126</name>
</gene>
<reference evidence="3" key="1">
    <citation type="submission" date="2016-10" db="EMBL/GenBank/DDBJ databases">
        <authorList>
            <person name="Varghese N."/>
            <person name="Submissions S."/>
        </authorList>
    </citation>
    <scope>NUCLEOTIDE SEQUENCE [LARGE SCALE GENOMIC DNA]</scope>
    <source>
        <strain evidence="3">DSM 22619</strain>
    </source>
</reference>
<keyword evidence="1" id="KW-1133">Transmembrane helix</keyword>
<keyword evidence="3" id="KW-1185">Reference proteome</keyword>
<keyword evidence="1" id="KW-0472">Membrane</keyword>
<organism evidence="2 3">
    <name type="scientific">Parafannyhessea umbonata</name>
    <dbReference type="NCBI Taxonomy" id="604330"/>
    <lineage>
        <taxon>Bacteria</taxon>
        <taxon>Bacillati</taxon>
        <taxon>Actinomycetota</taxon>
        <taxon>Coriobacteriia</taxon>
        <taxon>Coriobacteriales</taxon>
        <taxon>Atopobiaceae</taxon>
        <taxon>Parafannyhessea</taxon>
    </lineage>
</organism>
<dbReference type="EMBL" id="FMZL01000002">
    <property type="protein sequence ID" value="SDC04469.1"/>
    <property type="molecule type" value="Genomic_DNA"/>
</dbReference>
<feature type="transmembrane region" description="Helical" evidence="1">
    <location>
        <begin position="95"/>
        <end position="115"/>
    </location>
</feature>
<keyword evidence="1" id="KW-0812">Transmembrane</keyword>
<feature type="transmembrane region" description="Helical" evidence="1">
    <location>
        <begin position="127"/>
        <end position="148"/>
    </location>
</feature>
<name>A0A1G6ID56_9ACTN</name>
<feature type="transmembrane region" description="Helical" evidence="1">
    <location>
        <begin position="62"/>
        <end position="83"/>
    </location>
</feature>
<dbReference type="AlphaFoldDB" id="A0A1G6ID56"/>
<dbReference type="RefSeq" id="WP_090844927.1">
    <property type="nucleotide sequence ID" value="NZ_FMZL01000002.1"/>
</dbReference>
<accession>A0A1G6ID56</accession>